<evidence type="ECO:0000313" key="10">
    <source>
        <dbReference type="Proteomes" id="UP000887565"/>
    </source>
</evidence>
<sequence>MEYLEGGCLTDVVTQTCMQETQIAYVLRECLHAIAFLHSHQIMHRDIKSDNVLLGMDGSVKLTDFGFCAKLSLERPKRDTMIGTPYWMAPEVVKREQYNFKIDVWSLGILALEMIDGEPPYLNETPLKALYLIAQNGKPEIKPVEHRSIEFADFMDKCLCVDVDQRSDAVSLLDHPFLNNACQKVGLVPWIKAVRDLKDKQRK</sequence>
<dbReference type="InterPro" id="IPR051931">
    <property type="entry name" value="PAK3-like"/>
</dbReference>
<dbReference type="Gene3D" id="1.10.510.10">
    <property type="entry name" value="Transferase(Phosphotransferase) domain 1"/>
    <property type="match status" value="1"/>
</dbReference>
<dbReference type="Proteomes" id="UP000887565">
    <property type="component" value="Unplaced"/>
</dbReference>
<dbReference type="InterPro" id="IPR008271">
    <property type="entry name" value="Ser/Thr_kinase_AS"/>
</dbReference>
<keyword evidence="7" id="KW-0067">ATP-binding</keyword>
<evidence type="ECO:0000256" key="3">
    <source>
        <dbReference type="ARBA" id="ARBA00012513"/>
    </source>
</evidence>
<comment type="similarity">
    <text evidence="2">Belongs to the protein kinase superfamily. STE Ser/Thr protein kinase family. STE20 subfamily.</text>
</comment>
<evidence type="ECO:0000256" key="8">
    <source>
        <dbReference type="ARBA" id="ARBA00022842"/>
    </source>
</evidence>
<name>A0A915J558_ROMCU</name>
<dbReference type="Pfam" id="PF00069">
    <property type="entry name" value="Pkinase"/>
    <property type="match status" value="1"/>
</dbReference>
<keyword evidence="5" id="KW-0479">Metal-binding</keyword>
<feature type="domain" description="Protein kinase" evidence="9">
    <location>
        <begin position="1"/>
        <end position="178"/>
    </location>
</feature>
<keyword evidence="4" id="KW-0808">Transferase</keyword>
<dbReference type="PROSITE" id="PS00108">
    <property type="entry name" value="PROTEIN_KINASE_ST"/>
    <property type="match status" value="1"/>
</dbReference>
<dbReference type="OMA" id="MEYAACG"/>
<evidence type="ECO:0000256" key="2">
    <source>
        <dbReference type="ARBA" id="ARBA00008874"/>
    </source>
</evidence>
<comment type="cofactor">
    <cofactor evidence="1">
        <name>Mg(2+)</name>
        <dbReference type="ChEBI" id="CHEBI:18420"/>
    </cofactor>
</comment>
<dbReference type="SMART" id="SM00220">
    <property type="entry name" value="S_TKc"/>
    <property type="match status" value="1"/>
</dbReference>
<dbReference type="GO" id="GO:0046872">
    <property type="term" value="F:metal ion binding"/>
    <property type="evidence" value="ECO:0007669"/>
    <property type="project" value="UniProtKB-KW"/>
</dbReference>
<keyword evidence="8" id="KW-0460">Magnesium</keyword>
<evidence type="ECO:0000256" key="1">
    <source>
        <dbReference type="ARBA" id="ARBA00001946"/>
    </source>
</evidence>
<evidence type="ECO:0000256" key="7">
    <source>
        <dbReference type="ARBA" id="ARBA00022840"/>
    </source>
</evidence>
<dbReference type="SUPFAM" id="SSF56112">
    <property type="entry name" value="Protein kinase-like (PK-like)"/>
    <property type="match status" value="1"/>
</dbReference>
<dbReference type="FunFam" id="1.10.510.10:FF:000768">
    <property type="entry name" value="Non-specific serine/threonine protein kinase"/>
    <property type="match status" value="1"/>
</dbReference>
<evidence type="ECO:0000256" key="5">
    <source>
        <dbReference type="ARBA" id="ARBA00022723"/>
    </source>
</evidence>
<keyword evidence="6" id="KW-0547">Nucleotide-binding</keyword>
<evidence type="ECO:0000256" key="4">
    <source>
        <dbReference type="ARBA" id="ARBA00022679"/>
    </source>
</evidence>
<dbReference type="GO" id="GO:0005524">
    <property type="term" value="F:ATP binding"/>
    <property type="evidence" value="ECO:0007669"/>
    <property type="project" value="UniProtKB-KW"/>
</dbReference>
<dbReference type="InterPro" id="IPR011009">
    <property type="entry name" value="Kinase-like_dom_sf"/>
</dbReference>
<dbReference type="WBParaSite" id="nRc.2.0.1.t21602-RA">
    <property type="protein sequence ID" value="nRc.2.0.1.t21602-RA"/>
    <property type="gene ID" value="nRc.2.0.1.g21602"/>
</dbReference>
<keyword evidence="10" id="KW-1185">Reference proteome</keyword>
<accession>A0A915J558</accession>
<evidence type="ECO:0000313" key="11">
    <source>
        <dbReference type="WBParaSite" id="nRc.2.0.1.t21602-RA"/>
    </source>
</evidence>
<dbReference type="EC" id="2.7.11.1" evidence="3"/>
<dbReference type="AlphaFoldDB" id="A0A915J558"/>
<reference evidence="11" key="1">
    <citation type="submission" date="2022-11" db="UniProtKB">
        <authorList>
            <consortium name="WormBaseParasite"/>
        </authorList>
    </citation>
    <scope>IDENTIFICATION</scope>
</reference>
<evidence type="ECO:0000259" key="9">
    <source>
        <dbReference type="PROSITE" id="PS50011"/>
    </source>
</evidence>
<dbReference type="PANTHER" id="PTHR45832">
    <property type="entry name" value="SERINE/THREONINE-PROTEIN KINASE SAMKA-RELATED-RELATED"/>
    <property type="match status" value="1"/>
</dbReference>
<dbReference type="InterPro" id="IPR000719">
    <property type="entry name" value="Prot_kinase_dom"/>
</dbReference>
<proteinExistence type="inferred from homology"/>
<dbReference type="GO" id="GO:0004674">
    <property type="term" value="F:protein serine/threonine kinase activity"/>
    <property type="evidence" value="ECO:0007669"/>
    <property type="project" value="UniProtKB-EC"/>
</dbReference>
<evidence type="ECO:0000256" key="6">
    <source>
        <dbReference type="ARBA" id="ARBA00022741"/>
    </source>
</evidence>
<protein>
    <recommendedName>
        <fullName evidence="3">non-specific serine/threonine protein kinase</fullName>
        <ecNumber evidence="3">2.7.11.1</ecNumber>
    </recommendedName>
</protein>
<dbReference type="PANTHER" id="PTHR45832:SF22">
    <property type="entry name" value="SERINE_THREONINE-PROTEIN KINASE SAMKA-RELATED"/>
    <property type="match status" value="1"/>
</dbReference>
<dbReference type="PROSITE" id="PS50011">
    <property type="entry name" value="PROTEIN_KINASE_DOM"/>
    <property type="match status" value="1"/>
</dbReference>
<organism evidence="10 11">
    <name type="scientific">Romanomermis culicivorax</name>
    <name type="common">Nematode worm</name>
    <dbReference type="NCBI Taxonomy" id="13658"/>
    <lineage>
        <taxon>Eukaryota</taxon>
        <taxon>Metazoa</taxon>
        <taxon>Ecdysozoa</taxon>
        <taxon>Nematoda</taxon>
        <taxon>Enoplea</taxon>
        <taxon>Dorylaimia</taxon>
        <taxon>Mermithida</taxon>
        <taxon>Mermithoidea</taxon>
        <taxon>Mermithidae</taxon>
        <taxon>Romanomermis</taxon>
    </lineage>
</organism>